<keyword evidence="2" id="KW-0732">Signal</keyword>
<feature type="compositionally biased region" description="Basic and acidic residues" evidence="1">
    <location>
        <begin position="76"/>
        <end position="86"/>
    </location>
</feature>
<evidence type="ECO:0000256" key="2">
    <source>
        <dbReference type="SAM" id="SignalP"/>
    </source>
</evidence>
<name>A0A1Y1ZCR1_9PLEO</name>
<evidence type="ECO:0000313" key="3">
    <source>
        <dbReference type="EMBL" id="ORY08060.1"/>
    </source>
</evidence>
<feature type="region of interest" description="Disordered" evidence="1">
    <location>
        <begin position="67"/>
        <end position="86"/>
    </location>
</feature>
<dbReference type="EMBL" id="MCFA01000104">
    <property type="protein sequence ID" value="ORY08060.1"/>
    <property type="molecule type" value="Genomic_DNA"/>
</dbReference>
<feature type="chain" id="PRO_5012801940" evidence="2">
    <location>
        <begin position="26"/>
        <end position="86"/>
    </location>
</feature>
<feature type="signal peptide" evidence="2">
    <location>
        <begin position="1"/>
        <end position="25"/>
    </location>
</feature>
<comment type="caution">
    <text evidence="3">The sequence shown here is derived from an EMBL/GenBank/DDBJ whole genome shotgun (WGS) entry which is preliminary data.</text>
</comment>
<evidence type="ECO:0000256" key="1">
    <source>
        <dbReference type="SAM" id="MobiDB-lite"/>
    </source>
</evidence>
<reference evidence="3 4" key="1">
    <citation type="submission" date="2016-07" db="EMBL/GenBank/DDBJ databases">
        <title>Pervasive Adenine N6-methylation of Active Genes in Fungi.</title>
        <authorList>
            <consortium name="DOE Joint Genome Institute"/>
            <person name="Mondo S.J."/>
            <person name="Dannebaum R.O."/>
            <person name="Kuo R.C."/>
            <person name="Labutti K."/>
            <person name="Haridas S."/>
            <person name="Kuo A."/>
            <person name="Salamov A."/>
            <person name="Ahrendt S.R."/>
            <person name="Lipzen A."/>
            <person name="Sullivan W."/>
            <person name="Andreopoulos W.B."/>
            <person name="Clum A."/>
            <person name="Lindquist E."/>
            <person name="Daum C."/>
            <person name="Ramamoorthy G.K."/>
            <person name="Gryganskyi A."/>
            <person name="Culley D."/>
            <person name="Magnuson J.K."/>
            <person name="James T.Y."/>
            <person name="O'Malley M.A."/>
            <person name="Stajich J.E."/>
            <person name="Spatafora J.W."/>
            <person name="Visel A."/>
            <person name="Grigoriev I.V."/>
        </authorList>
    </citation>
    <scope>NUCLEOTIDE SEQUENCE [LARGE SCALE GENOMIC DNA]</scope>
    <source>
        <strain evidence="3 4">CBS 115471</strain>
    </source>
</reference>
<gene>
    <name evidence="3" type="ORF">BCR34DRAFT_14960</name>
</gene>
<accession>A0A1Y1ZCR1</accession>
<dbReference type="AlphaFoldDB" id="A0A1Y1ZCR1"/>
<sequence length="86" mass="8887">MSELPARGALLALCVAVAPPTPCVPSHSNVDTAISDVAEQVCRGTVALQSCNPLCSALSLVHGRPQRAGLAPGKVTSREIRQATNR</sequence>
<evidence type="ECO:0000313" key="4">
    <source>
        <dbReference type="Proteomes" id="UP000193144"/>
    </source>
</evidence>
<proteinExistence type="predicted"/>
<protein>
    <submittedName>
        <fullName evidence="3">Uncharacterized protein</fullName>
    </submittedName>
</protein>
<organism evidence="3 4">
    <name type="scientific">Clohesyomyces aquaticus</name>
    <dbReference type="NCBI Taxonomy" id="1231657"/>
    <lineage>
        <taxon>Eukaryota</taxon>
        <taxon>Fungi</taxon>
        <taxon>Dikarya</taxon>
        <taxon>Ascomycota</taxon>
        <taxon>Pezizomycotina</taxon>
        <taxon>Dothideomycetes</taxon>
        <taxon>Pleosporomycetidae</taxon>
        <taxon>Pleosporales</taxon>
        <taxon>Lindgomycetaceae</taxon>
        <taxon>Clohesyomyces</taxon>
    </lineage>
</organism>
<dbReference type="Proteomes" id="UP000193144">
    <property type="component" value="Unassembled WGS sequence"/>
</dbReference>
<keyword evidence="4" id="KW-1185">Reference proteome</keyword>